<dbReference type="EMBL" id="CP036298">
    <property type="protein sequence ID" value="QDV25368.1"/>
    <property type="molecule type" value="Genomic_DNA"/>
</dbReference>
<gene>
    <name evidence="1" type="ORF">Q31a_36940</name>
</gene>
<organism evidence="1 2">
    <name type="scientific">Aureliella helgolandensis</name>
    <dbReference type="NCBI Taxonomy" id="2527968"/>
    <lineage>
        <taxon>Bacteria</taxon>
        <taxon>Pseudomonadati</taxon>
        <taxon>Planctomycetota</taxon>
        <taxon>Planctomycetia</taxon>
        <taxon>Pirellulales</taxon>
        <taxon>Pirellulaceae</taxon>
        <taxon>Aureliella</taxon>
    </lineage>
</organism>
<reference evidence="1 2" key="1">
    <citation type="submission" date="2019-02" db="EMBL/GenBank/DDBJ databases">
        <title>Deep-cultivation of Planctomycetes and their phenomic and genomic characterization uncovers novel biology.</title>
        <authorList>
            <person name="Wiegand S."/>
            <person name="Jogler M."/>
            <person name="Boedeker C."/>
            <person name="Pinto D."/>
            <person name="Vollmers J."/>
            <person name="Rivas-Marin E."/>
            <person name="Kohn T."/>
            <person name="Peeters S.H."/>
            <person name="Heuer A."/>
            <person name="Rast P."/>
            <person name="Oberbeckmann S."/>
            <person name="Bunk B."/>
            <person name="Jeske O."/>
            <person name="Meyerdierks A."/>
            <person name="Storesund J.E."/>
            <person name="Kallscheuer N."/>
            <person name="Luecker S."/>
            <person name="Lage O.M."/>
            <person name="Pohl T."/>
            <person name="Merkel B.J."/>
            <person name="Hornburger P."/>
            <person name="Mueller R.-W."/>
            <person name="Bruemmer F."/>
            <person name="Labrenz M."/>
            <person name="Spormann A.M."/>
            <person name="Op den Camp H."/>
            <person name="Overmann J."/>
            <person name="Amann R."/>
            <person name="Jetten M.S.M."/>
            <person name="Mascher T."/>
            <person name="Medema M.H."/>
            <person name="Devos D.P."/>
            <person name="Kaster A.-K."/>
            <person name="Ovreas L."/>
            <person name="Rohde M."/>
            <person name="Galperin M.Y."/>
            <person name="Jogler C."/>
        </authorList>
    </citation>
    <scope>NUCLEOTIDE SEQUENCE [LARGE SCALE GENOMIC DNA]</scope>
    <source>
        <strain evidence="1 2">Q31a</strain>
    </source>
</reference>
<name>A0A518G9U1_9BACT</name>
<evidence type="ECO:0000313" key="1">
    <source>
        <dbReference type="EMBL" id="QDV25368.1"/>
    </source>
</evidence>
<evidence type="ECO:0000313" key="2">
    <source>
        <dbReference type="Proteomes" id="UP000318017"/>
    </source>
</evidence>
<dbReference type="AlphaFoldDB" id="A0A518G9U1"/>
<accession>A0A518G9U1</accession>
<proteinExistence type="predicted"/>
<keyword evidence="2" id="KW-1185">Reference proteome</keyword>
<dbReference type="Proteomes" id="UP000318017">
    <property type="component" value="Chromosome"/>
</dbReference>
<protein>
    <submittedName>
        <fullName evidence="1">Uncharacterized protein</fullName>
    </submittedName>
</protein>
<sequence length="90" mass="9754">MGRLGKFSNSWKRSAGGMHCRVGCRPASKIEINEDPQGVMGLDEELTFKSCSNWMCHHLPDAAARSSSVKKAVSKRLRASRGSLPGIALP</sequence>
<dbReference type="KEGG" id="ahel:Q31a_36940"/>